<dbReference type="AlphaFoldDB" id="A0AAQ3RSL8"/>
<protein>
    <submittedName>
        <fullName evidence="1">Uncharacterized protein</fullName>
    </submittedName>
</protein>
<dbReference type="EMBL" id="CP144694">
    <property type="protein sequence ID" value="WVZ03034.1"/>
    <property type="molecule type" value="Genomic_DNA"/>
</dbReference>
<proteinExistence type="predicted"/>
<evidence type="ECO:0000313" key="1">
    <source>
        <dbReference type="EMBL" id="WVZ03034.1"/>
    </source>
</evidence>
<dbReference type="Proteomes" id="UP001374535">
    <property type="component" value="Chromosome 7"/>
</dbReference>
<accession>A0AAQ3RSL8</accession>
<organism evidence="1 2">
    <name type="scientific">Vigna mungo</name>
    <name type="common">Black gram</name>
    <name type="synonym">Phaseolus mungo</name>
    <dbReference type="NCBI Taxonomy" id="3915"/>
    <lineage>
        <taxon>Eukaryota</taxon>
        <taxon>Viridiplantae</taxon>
        <taxon>Streptophyta</taxon>
        <taxon>Embryophyta</taxon>
        <taxon>Tracheophyta</taxon>
        <taxon>Spermatophyta</taxon>
        <taxon>Magnoliopsida</taxon>
        <taxon>eudicotyledons</taxon>
        <taxon>Gunneridae</taxon>
        <taxon>Pentapetalae</taxon>
        <taxon>rosids</taxon>
        <taxon>fabids</taxon>
        <taxon>Fabales</taxon>
        <taxon>Fabaceae</taxon>
        <taxon>Papilionoideae</taxon>
        <taxon>50 kb inversion clade</taxon>
        <taxon>NPAAA clade</taxon>
        <taxon>indigoferoid/millettioid clade</taxon>
        <taxon>Phaseoleae</taxon>
        <taxon>Vigna</taxon>
    </lineage>
</organism>
<reference evidence="1 2" key="1">
    <citation type="journal article" date="2023" name="Life. Sci Alliance">
        <title>Evolutionary insights into 3D genome organization and epigenetic landscape of Vigna mungo.</title>
        <authorList>
            <person name="Junaid A."/>
            <person name="Singh B."/>
            <person name="Bhatia S."/>
        </authorList>
    </citation>
    <scope>NUCLEOTIDE SEQUENCE [LARGE SCALE GENOMIC DNA]</scope>
    <source>
        <strain evidence="1">Urdbean</strain>
    </source>
</reference>
<name>A0AAQ3RSL8_VIGMU</name>
<keyword evidence="2" id="KW-1185">Reference proteome</keyword>
<evidence type="ECO:0000313" key="2">
    <source>
        <dbReference type="Proteomes" id="UP001374535"/>
    </source>
</evidence>
<gene>
    <name evidence="1" type="ORF">V8G54_023840</name>
</gene>
<sequence>MAMLSHSPSSGSRRSFHVIFIVPILAGFKQQLLPSAMLLQPHVRTGTSGSRRIRRRSPPRSLRSPQRIRHLRLLLRIHYAPRQRWRPFLKPSRLAIWRDGSARSNFLGQCLCRRPCHRSFIRYATGIGIVLHFLVLEPNSLTLIP</sequence>